<feature type="non-terminal residue" evidence="1">
    <location>
        <position position="1"/>
    </location>
</feature>
<protein>
    <submittedName>
        <fullName evidence="1">Uncharacterized protein</fullName>
    </submittedName>
</protein>
<reference evidence="1" key="1">
    <citation type="journal article" date="2014" name="Front. Microbiol.">
        <title>High frequency of phylogenetically diverse reductive dehalogenase-homologous genes in deep subseafloor sedimentary metagenomes.</title>
        <authorList>
            <person name="Kawai M."/>
            <person name="Futagami T."/>
            <person name="Toyoda A."/>
            <person name="Takaki Y."/>
            <person name="Nishi S."/>
            <person name="Hori S."/>
            <person name="Arai W."/>
            <person name="Tsubouchi T."/>
            <person name="Morono Y."/>
            <person name="Uchiyama I."/>
            <person name="Ito T."/>
            <person name="Fujiyama A."/>
            <person name="Inagaki F."/>
            <person name="Takami H."/>
        </authorList>
    </citation>
    <scope>NUCLEOTIDE SEQUENCE</scope>
    <source>
        <strain evidence="1">Expedition CK06-06</strain>
    </source>
</reference>
<dbReference type="AlphaFoldDB" id="X0UJR2"/>
<sequence>ALNPAAVVADALYNGVATNLRGSSAISAGSVGLLQRIYGNLDTAQSPRETRAYDLFRSSRADVIGGLSLTAGDSVFTLASGGDLVISGVSDPGRASAVNATPFVRGSDAGSGNSWFSLWTGHTAINLFSAGGDLVPFSLAGNVPMTDSGTMYPSILTAVAAGGSLYYGNATAMNLNGTLVYAPLLLAPSAAGKLEFLAADSIYAGGFTVARSSASSLSLATPFNPAFFGTITATGANVSNLSATGNQARPDIGINPLFAFGPNTA</sequence>
<dbReference type="EMBL" id="BARS01027722">
    <property type="protein sequence ID" value="GAG00593.1"/>
    <property type="molecule type" value="Genomic_DNA"/>
</dbReference>
<proteinExistence type="predicted"/>
<name>X0UJR2_9ZZZZ</name>
<feature type="non-terminal residue" evidence="1">
    <location>
        <position position="265"/>
    </location>
</feature>
<accession>X0UJR2</accession>
<organism evidence="1">
    <name type="scientific">marine sediment metagenome</name>
    <dbReference type="NCBI Taxonomy" id="412755"/>
    <lineage>
        <taxon>unclassified sequences</taxon>
        <taxon>metagenomes</taxon>
        <taxon>ecological metagenomes</taxon>
    </lineage>
</organism>
<comment type="caution">
    <text evidence="1">The sequence shown here is derived from an EMBL/GenBank/DDBJ whole genome shotgun (WGS) entry which is preliminary data.</text>
</comment>
<evidence type="ECO:0000313" key="1">
    <source>
        <dbReference type="EMBL" id="GAG00593.1"/>
    </source>
</evidence>
<gene>
    <name evidence="1" type="ORF">S01H1_43506</name>
</gene>